<reference evidence="2" key="1">
    <citation type="journal article" date="2014" name="Front. Microbiol.">
        <title>High frequency of phylogenetically diverse reductive dehalogenase-homologous genes in deep subseafloor sedimentary metagenomes.</title>
        <authorList>
            <person name="Kawai M."/>
            <person name="Futagami T."/>
            <person name="Toyoda A."/>
            <person name="Takaki Y."/>
            <person name="Nishi S."/>
            <person name="Hori S."/>
            <person name="Arai W."/>
            <person name="Tsubouchi T."/>
            <person name="Morono Y."/>
            <person name="Uchiyama I."/>
            <person name="Ito T."/>
            <person name="Fujiyama A."/>
            <person name="Inagaki F."/>
            <person name="Takami H."/>
        </authorList>
    </citation>
    <scope>NUCLEOTIDE SEQUENCE</scope>
    <source>
        <strain evidence="2">Expedition CK06-06</strain>
    </source>
</reference>
<feature type="region of interest" description="Disordered" evidence="1">
    <location>
        <begin position="50"/>
        <end position="72"/>
    </location>
</feature>
<comment type="caution">
    <text evidence="2">The sequence shown here is derived from an EMBL/GenBank/DDBJ whole genome shotgun (WGS) entry which is preliminary data.</text>
</comment>
<gene>
    <name evidence="2" type="ORF">S12H4_57767</name>
</gene>
<organism evidence="2">
    <name type="scientific">marine sediment metagenome</name>
    <dbReference type="NCBI Taxonomy" id="412755"/>
    <lineage>
        <taxon>unclassified sequences</taxon>
        <taxon>metagenomes</taxon>
        <taxon>ecological metagenomes</taxon>
    </lineage>
</organism>
<protein>
    <submittedName>
        <fullName evidence="2">Uncharacterized protein</fullName>
    </submittedName>
</protein>
<proteinExistence type="predicted"/>
<evidence type="ECO:0000256" key="1">
    <source>
        <dbReference type="SAM" id="MobiDB-lite"/>
    </source>
</evidence>
<accession>X1W2X3</accession>
<sequence length="112" mass="12849">MGIKYGRTPSCNEGIVYEDGEWYNGDSVTFFIVDLIPGEKYYESPFMTIEDDEGDQDEIEPPEGPGDDWDDEFPPIELPDLPDFPDTEFPLPDLTGTSHLFFNHYLPHLLFP</sequence>
<dbReference type="EMBL" id="BARW01037411">
    <property type="protein sequence ID" value="GAJ24455.1"/>
    <property type="molecule type" value="Genomic_DNA"/>
</dbReference>
<name>X1W2X3_9ZZZZ</name>
<dbReference type="AlphaFoldDB" id="X1W2X3"/>
<evidence type="ECO:0000313" key="2">
    <source>
        <dbReference type="EMBL" id="GAJ24455.1"/>
    </source>
</evidence>